<dbReference type="PANTHER" id="PTHR34853:SF1">
    <property type="entry name" value="LIPASE 5"/>
    <property type="match status" value="1"/>
</dbReference>
<dbReference type="InterPro" id="IPR005152">
    <property type="entry name" value="Lipase_secreted"/>
</dbReference>
<dbReference type="Proteomes" id="UP001602245">
    <property type="component" value="Unassembled WGS sequence"/>
</dbReference>
<protein>
    <submittedName>
        <fullName evidence="2">Alpha/beta fold hydrolase</fullName>
    </submittedName>
</protein>
<dbReference type="RefSeq" id="WP_020512273.1">
    <property type="nucleotide sequence ID" value="NZ_JBIAZU010000006.1"/>
</dbReference>
<feature type="signal peptide" evidence="1">
    <location>
        <begin position="1"/>
        <end position="28"/>
    </location>
</feature>
<proteinExistence type="predicted"/>
<evidence type="ECO:0000313" key="2">
    <source>
        <dbReference type="EMBL" id="MFF5294029.1"/>
    </source>
</evidence>
<dbReference type="PIRSF" id="PIRSF029171">
    <property type="entry name" value="Esterase_LipA"/>
    <property type="match status" value="1"/>
</dbReference>
<comment type="caution">
    <text evidence="2">The sequence shown here is derived from an EMBL/GenBank/DDBJ whole genome shotgun (WGS) entry which is preliminary data.</text>
</comment>
<evidence type="ECO:0000313" key="3">
    <source>
        <dbReference type="Proteomes" id="UP001602245"/>
    </source>
</evidence>
<gene>
    <name evidence="2" type="ORF">ACFY35_31730</name>
</gene>
<dbReference type="Gene3D" id="3.40.50.1820">
    <property type="entry name" value="alpha/beta hydrolase"/>
    <property type="match status" value="2"/>
</dbReference>
<organism evidence="2 3">
    <name type="scientific">Paractinoplanes globisporus</name>
    <dbReference type="NCBI Taxonomy" id="113565"/>
    <lineage>
        <taxon>Bacteria</taxon>
        <taxon>Bacillati</taxon>
        <taxon>Actinomycetota</taxon>
        <taxon>Actinomycetes</taxon>
        <taxon>Micromonosporales</taxon>
        <taxon>Micromonosporaceae</taxon>
        <taxon>Paractinoplanes</taxon>
    </lineage>
</organism>
<dbReference type="SUPFAM" id="SSF53474">
    <property type="entry name" value="alpha/beta-Hydrolases"/>
    <property type="match status" value="1"/>
</dbReference>
<feature type="chain" id="PRO_5046401931" evidence="1">
    <location>
        <begin position="29"/>
        <end position="367"/>
    </location>
</feature>
<dbReference type="Pfam" id="PF03583">
    <property type="entry name" value="LIP"/>
    <property type="match status" value="1"/>
</dbReference>
<evidence type="ECO:0000256" key="1">
    <source>
        <dbReference type="SAM" id="SignalP"/>
    </source>
</evidence>
<sequence length="367" mass="37944">MKTSLRLLAALLLTACAVLVSPAGPASAASLPGMVLSSTTATLPPELAPLATAKRLQYVSTDINGNLITATGLIMTPKSYKQNKVVAWAHGTTGLADQCTPSTNQGVFWPEARTAVAALLGRGWTIAATDYPGLGTTQAHPYLIGMSEARAIIDSVKAARNLDSALSAQYVIDGHSQGGQGALFANQIATAYDGNLVLKGTSSIAPVSNAGILAPLIPGTPNQGYLVMGLYGLQAIDSSFSANSVLAPPAKSKTSVLGTGCLMEILASYQNLTPSQLLVGGALPDSVVAKLDHFDSPAQTTTTAPVLLIQGTDDESVPQFLTHDYLLPELQAYNPPVTYVEIQGATHDSAVIDSANTVATWIAGRFS</sequence>
<keyword evidence="3" id="KW-1185">Reference proteome</keyword>
<dbReference type="InterPro" id="IPR029058">
    <property type="entry name" value="AB_hydrolase_fold"/>
</dbReference>
<name>A0ABW6WN52_9ACTN</name>
<keyword evidence="2" id="KW-0378">Hydrolase</keyword>
<reference evidence="2 3" key="1">
    <citation type="submission" date="2024-10" db="EMBL/GenBank/DDBJ databases">
        <title>The Natural Products Discovery Center: Release of the First 8490 Sequenced Strains for Exploring Actinobacteria Biosynthetic Diversity.</title>
        <authorList>
            <person name="Kalkreuter E."/>
            <person name="Kautsar S.A."/>
            <person name="Yang D."/>
            <person name="Bader C.D."/>
            <person name="Teijaro C.N."/>
            <person name="Fluegel L."/>
            <person name="Davis C.M."/>
            <person name="Simpson J.R."/>
            <person name="Lauterbach L."/>
            <person name="Steele A.D."/>
            <person name="Gui C."/>
            <person name="Meng S."/>
            <person name="Li G."/>
            <person name="Viehrig K."/>
            <person name="Ye F."/>
            <person name="Su P."/>
            <person name="Kiefer A.F."/>
            <person name="Nichols A."/>
            <person name="Cepeda A.J."/>
            <person name="Yan W."/>
            <person name="Fan B."/>
            <person name="Jiang Y."/>
            <person name="Adhikari A."/>
            <person name="Zheng C.-J."/>
            <person name="Schuster L."/>
            <person name="Cowan T.M."/>
            <person name="Smanski M.J."/>
            <person name="Chevrette M.G."/>
            <person name="De Carvalho L.P.S."/>
            <person name="Shen B."/>
        </authorList>
    </citation>
    <scope>NUCLEOTIDE SEQUENCE [LARGE SCALE GENOMIC DNA]</scope>
    <source>
        <strain evidence="2 3">NPDC000087</strain>
    </source>
</reference>
<dbReference type="EMBL" id="JBIAZU010000006">
    <property type="protein sequence ID" value="MFF5294029.1"/>
    <property type="molecule type" value="Genomic_DNA"/>
</dbReference>
<dbReference type="PANTHER" id="PTHR34853">
    <property type="match status" value="1"/>
</dbReference>
<keyword evidence="1" id="KW-0732">Signal</keyword>
<accession>A0ABW6WN52</accession>
<dbReference type="GO" id="GO:0016787">
    <property type="term" value="F:hydrolase activity"/>
    <property type="evidence" value="ECO:0007669"/>
    <property type="project" value="UniProtKB-KW"/>
</dbReference>